<dbReference type="Pfam" id="PF09388">
    <property type="entry name" value="SpoOE-like"/>
    <property type="match status" value="1"/>
</dbReference>
<organism evidence="2 3">
    <name type="scientific">Halobacteroides halobius (strain ATCC 35273 / DSM 5150 / MD-1)</name>
    <dbReference type="NCBI Taxonomy" id="748449"/>
    <lineage>
        <taxon>Bacteria</taxon>
        <taxon>Bacillati</taxon>
        <taxon>Bacillota</taxon>
        <taxon>Clostridia</taxon>
        <taxon>Halanaerobiales</taxon>
        <taxon>Halobacteroidaceae</taxon>
        <taxon>Halobacteroides</taxon>
    </lineage>
</organism>
<evidence type="ECO:0000313" key="3">
    <source>
        <dbReference type="Proteomes" id="UP000010880"/>
    </source>
</evidence>
<feature type="coiled-coil region" evidence="1">
    <location>
        <begin position="1"/>
        <end position="28"/>
    </location>
</feature>
<dbReference type="STRING" id="748449.Halha_2171"/>
<keyword evidence="3" id="KW-1185">Reference proteome</keyword>
<proteinExistence type="predicted"/>
<dbReference type="InterPro" id="IPR036638">
    <property type="entry name" value="HLH_DNA-bd_sf"/>
</dbReference>
<gene>
    <name evidence="2" type="ordered locus">Halha_2171</name>
</gene>
<dbReference type="KEGG" id="hhl:Halha_2171"/>
<dbReference type="InterPro" id="IPR037208">
    <property type="entry name" value="Spo0E-like_sf"/>
</dbReference>
<dbReference type="Proteomes" id="UP000010880">
    <property type="component" value="Chromosome"/>
</dbReference>
<reference evidence="3" key="1">
    <citation type="submission" date="2012-02" db="EMBL/GenBank/DDBJ databases">
        <title>The complete genome of Halobacteroides halobius DSM 5150.</title>
        <authorList>
            <person name="Lucas S."/>
            <person name="Copeland A."/>
            <person name="Lapidus A."/>
            <person name="Glavina del Rio T."/>
            <person name="Dalin E."/>
            <person name="Tice H."/>
            <person name="Bruce D."/>
            <person name="Goodwin L."/>
            <person name="Pitluck S."/>
            <person name="Peters L."/>
            <person name="Mikhailova N."/>
            <person name="Gu W."/>
            <person name="Kyrpides N."/>
            <person name="Mavromatis K."/>
            <person name="Ivanova N."/>
            <person name="Brettin T."/>
            <person name="Detter J.C."/>
            <person name="Han C."/>
            <person name="Larimer F."/>
            <person name="Land M."/>
            <person name="Hauser L."/>
            <person name="Markowitz V."/>
            <person name="Cheng J.-F."/>
            <person name="Hugenholtz P."/>
            <person name="Woyke T."/>
            <person name="Wu D."/>
            <person name="Tindall B."/>
            <person name="Pomrenke H."/>
            <person name="Brambilla E."/>
            <person name="Klenk H.-P."/>
            <person name="Eisen J.A."/>
        </authorList>
    </citation>
    <scope>NUCLEOTIDE SEQUENCE [LARGE SCALE GENOMIC DNA]</scope>
    <source>
        <strain evidence="3">ATCC 35273 / DSM 5150 / MD-1</strain>
    </source>
</reference>
<evidence type="ECO:0000256" key="1">
    <source>
        <dbReference type="SAM" id="Coils"/>
    </source>
</evidence>
<keyword evidence="1" id="KW-0175">Coiled coil</keyword>
<dbReference type="EMBL" id="CP003359">
    <property type="protein sequence ID" value="AGB42053.1"/>
    <property type="molecule type" value="Genomic_DNA"/>
</dbReference>
<dbReference type="SUPFAM" id="SSF140500">
    <property type="entry name" value="BAS1536-like"/>
    <property type="match status" value="1"/>
</dbReference>
<name>L0KD86_HALHC</name>
<accession>L0KD86</accession>
<dbReference type="HOGENOM" id="CLU_3099469_0_0_9"/>
<dbReference type="Gene3D" id="4.10.280.10">
    <property type="entry name" value="Helix-loop-helix DNA-binding domain"/>
    <property type="match status" value="1"/>
</dbReference>
<dbReference type="GO" id="GO:0046983">
    <property type="term" value="F:protein dimerization activity"/>
    <property type="evidence" value="ECO:0007669"/>
    <property type="project" value="InterPro"/>
</dbReference>
<dbReference type="AlphaFoldDB" id="L0KD86"/>
<dbReference type="GO" id="GO:0043937">
    <property type="term" value="P:regulation of sporulation"/>
    <property type="evidence" value="ECO:0007669"/>
    <property type="project" value="InterPro"/>
</dbReference>
<evidence type="ECO:0000313" key="2">
    <source>
        <dbReference type="EMBL" id="AGB42053.1"/>
    </source>
</evidence>
<sequence length="51" mass="6192">MEELKEEIKQLKRDMEERVDQSDDLLADEVYNLSQELDEKILAYYKEEIRG</sequence>
<dbReference type="InterPro" id="IPR018540">
    <property type="entry name" value="Spo0E-like"/>
</dbReference>
<dbReference type="RefSeq" id="WP_015327767.1">
    <property type="nucleotide sequence ID" value="NC_019978.1"/>
</dbReference>
<protein>
    <submittedName>
        <fullName evidence="2">Spo0E like sporulation regulatory protein</fullName>
    </submittedName>
</protein>